<dbReference type="AlphaFoldDB" id="A0A397THW3"/>
<protein>
    <recommendedName>
        <fullName evidence="6">BTB/POZ domain-containing protein</fullName>
    </recommendedName>
</protein>
<feature type="domain" description="TLDc" evidence="3">
    <location>
        <begin position="374"/>
        <end position="545"/>
    </location>
</feature>
<feature type="compositionally biased region" description="Polar residues" evidence="1">
    <location>
        <begin position="352"/>
        <end position="366"/>
    </location>
</feature>
<dbReference type="InterPro" id="IPR011333">
    <property type="entry name" value="SKP1/BTB/POZ_sf"/>
</dbReference>
<evidence type="ECO:0000256" key="1">
    <source>
        <dbReference type="SAM" id="MobiDB-lite"/>
    </source>
</evidence>
<organism evidence="4 5">
    <name type="scientific">Glomus cerebriforme</name>
    <dbReference type="NCBI Taxonomy" id="658196"/>
    <lineage>
        <taxon>Eukaryota</taxon>
        <taxon>Fungi</taxon>
        <taxon>Fungi incertae sedis</taxon>
        <taxon>Mucoromycota</taxon>
        <taxon>Glomeromycotina</taxon>
        <taxon>Glomeromycetes</taxon>
        <taxon>Glomerales</taxon>
        <taxon>Glomeraceae</taxon>
        <taxon>Glomus</taxon>
    </lineage>
</organism>
<sequence length="548" mass="64008">MMTENPVDLQTALLRDCKNLYKRLESEDDDDCNVILKVGQDNFKAHSVILKMRSEYFRNIISSKERITTIIFNKKINLDIQNIYPSVFTVCLKYIYTGEFSLEGQSDEFIFYLFVAADDLSLIDMVDYLQNYLIDYKSAWIEKNLIEVYQTSLKHPNFTTLQIYCETIIERNPEKIFYSQNFPKLEKTIFLDLIKRDDLSLLEVDIWCHLIKWGLGQDPPMTPLNREVRNWSPSDIIEFEKRIRDFTPHIRFFTIPSDKYHSCVRPYKDVLPQKKIEQLEEYYFVKGTSPPPDALKPRNLKRNGSRYFGHKKSFSQFQQNNGGKQPPAESIPDPRLQRKPTVLATPPKVPQSPKTSNENESQSSRNATLRCESILINVMQLRRISHWIDGFEPSNNFVAKNNNNNFILLARGSWESITKERFHSLCDNKGPTLIIAKVKKTNDIIGGFNPHSWSSSNKWLTTTDSFIFSFKSDGNREGGIDDIILSRIKDSQKHAAIYDGDCNYDVGFSLDLLFFSGEYKCKNYQKKIMDDDNFKIKDYEIFRVERKE</sequence>
<dbReference type="SMART" id="SM00225">
    <property type="entry name" value="BTB"/>
    <property type="match status" value="1"/>
</dbReference>
<dbReference type="PANTHER" id="PTHR46306">
    <property type="entry name" value="BTB/POZ DOMAIN-CONTAINING PROTEIN 9"/>
    <property type="match status" value="1"/>
</dbReference>
<feature type="region of interest" description="Disordered" evidence="1">
    <location>
        <begin position="316"/>
        <end position="366"/>
    </location>
</feature>
<dbReference type="SUPFAM" id="SSF54695">
    <property type="entry name" value="POZ domain"/>
    <property type="match status" value="1"/>
</dbReference>
<evidence type="ECO:0000313" key="4">
    <source>
        <dbReference type="EMBL" id="RIA96969.1"/>
    </source>
</evidence>
<dbReference type="Proteomes" id="UP000265703">
    <property type="component" value="Unassembled WGS sequence"/>
</dbReference>
<comment type="caution">
    <text evidence="4">The sequence shown here is derived from an EMBL/GenBank/DDBJ whole genome shotgun (WGS) entry which is preliminary data.</text>
</comment>
<dbReference type="PROSITE" id="PS50097">
    <property type="entry name" value="BTB"/>
    <property type="match status" value="1"/>
</dbReference>
<dbReference type="InterPro" id="IPR006571">
    <property type="entry name" value="TLDc_dom"/>
</dbReference>
<evidence type="ECO:0000313" key="5">
    <source>
        <dbReference type="Proteomes" id="UP000265703"/>
    </source>
</evidence>
<name>A0A397THW3_9GLOM</name>
<dbReference type="Gene3D" id="3.30.710.10">
    <property type="entry name" value="Potassium Channel Kv1.1, Chain A"/>
    <property type="match status" value="1"/>
</dbReference>
<evidence type="ECO:0000259" key="3">
    <source>
        <dbReference type="PROSITE" id="PS51886"/>
    </source>
</evidence>
<keyword evidence="5" id="KW-1185">Reference proteome</keyword>
<dbReference type="PANTHER" id="PTHR46306:SF1">
    <property type="entry name" value="BTB_POZ DOMAIN-CONTAINING PROTEIN 9"/>
    <property type="match status" value="1"/>
</dbReference>
<dbReference type="EMBL" id="QKYT01000036">
    <property type="protein sequence ID" value="RIA96969.1"/>
    <property type="molecule type" value="Genomic_DNA"/>
</dbReference>
<accession>A0A397THW3</accession>
<dbReference type="InterPro" id="IPR000210">
    <property type="entry name" value="BTB/POZ_dom"/>
</dbReference>
<dbReference type="OrthoDB" id="9997739at2759"/>
<dbReference type="PROSITE" id="PS51886">
    <property type="entry name" value="TLDC"/>
    <property type="match status" value="1"/>
</dbReference>
<dbReference type="CDD" id="cd18186">
    <property type="entry name" value="BTB_POZ_ZBTB_KLHL-like"/>
    <property type="match status" value="1"/>
</dbReference>
<proteinExistence type="predicted"/>
<evidence type="ECO:0000259" key="2">
    <source>
        <dbReference type="PROSITE" id="PS50097"/>
    </source>
</evidence>
<dbReference type="Gene3D" id="1.25.40.420">
    <property type="match status" value="1"/>
</dbReference>
<gene>
    <name evidence="4" type="ORF">C1645_814614</name>
</gene>
<dbReference type="InterPro" id="IPR052407">
    <property type="entry name" value="BTB_POZ_domain_cont_9"/>
</dbReference>
<dbReference type="Pfam" id="PF00651">
    <property type="entry name" value="BTB"/>
    <property type="match status" value="1"/>
</dbReference>
<reference evidence="4 5" key="1">
    <citation type="submission" date="2018-06" db="EMBL/GenBank/DDBJ databases">
        <title>Comparative genomics reveals the genomic features of Rhizophagus irregularis, R. cerebriforme, R. diaphanum and Gigaspora rosea, and their symbiotic lifestyle signature.</title>
        <authorList>
            <person name="Morin E."/>
            <person name="San Clemente H."/>
            <person name="Chen E.C.H."/>
            <person name="De La Providencia I."/>
            <person name="Hainaut M."/>
            <person name="Kuo A."/>
            <person name="Kohler A."/>
            <person name="Murat C."/>
            <person name="Tang N."/>
            <person name="Roy S."/>
            <person name="Loubradou J."/>
            <person name="Henrissat B."/>
            <person name="Grigoriev I.V."/>
            <person name="Corradi N."/>
            <person name="Roux C."/>
            <person name="Martin F.M."/>
        </authorList>
    </citation>
    <scope>NUCLEOTIDE SEQUENCE [LARGE SCALE GENOMIC DNA]</scope>
    <source>
        <strain evidence="4 5">DAOM 227022</strain>
    </source>
</reference>
<dbReference type="Pfam" id="PF07534">
    <property type="entry name" value="TLD"/>
    <property type="match status" value="1"/>
</dbReference>
<dbReference type="GO" id="GO:0005737">
    <property type="term" value="C:cytoplasm"/>
    <property type="evidence" value="ECO:0007669"/>
    <property type="project" value="TreeGrafter"/>
</dbReference>
<evidence type="ECO:0008006" key="6">
    <source>
        <dbReference type="Google" id="ProtNLM"/>
    </source>
</evidence>
<feature type="domain" description="BTB" evidence="2">
    <location>
        <begin position="32"/>
        <end position="104"/>
    </location>
</feature>